<reference evidence="7" key="2">
    <citation type="submission" date="2021-04" db="EMBL/GenBank/DDBJ databases">
        <authorList>
            <person name="Gilroy R."/>
        </authorList>
    </citation>
    <scope>NUCLEOTIDE SEQUENCE</scope>
    <source>
        <strain evidence="7">ChiBcec15-1070</strain>
    </source>
</reference>
<organism evidence="7 8">
    <name type="scientific">Candidatus Rikenella faecigallinarum</name>
    <dbReference type="NCBI Taxonomy" id="2838745"/>
    <lineage>
        <taxon>Bacteria</taxon>
        <taxon>Pseudomonadati</taxon>
        <taxon>Bacteroidota</taxon>
        <taxon>Bacteroidia</taxon>
        <taxon>Bacteroidales</taxon>
        <taxon>Rikenellaceae</taxon>
        <taxon>Rikenella</taxon>
    </lineage>
</organism>
<evidence type="ECO:0000256" key="3">
    <source>
        <dbReference type="ARBA" id="ARBA00022670"/>
    </source>
</evidence>
<dbReference type="AlphaFoldDB" id="A0A9D1TY77"/>
<dbReference type="InterPro" id="IPR001907">
    <property type="entry name" value="ClpP"/>
</dbReference>
<keyword evidence="4" id="KW-0378">Hydrolase</keyword>
<dbReference type="GO" id="GO:0004176">
    <property type="term" value="F:ATP-dependent peptidase activity"/>
    <property type="evidence" value="ECO:0007669"/>
    <property type="project" value="InterPro"/>
</dbReference>
<dbReference type="SUPFAM" id="SSF52096">
    <property type="entry name" value="ClpP/crotonase"/>
    <property type="match status" value="1"/>
</dbReference>
<dbReference type="CDD" id="cd07016">
    <property type="entry name" value="S14_ClpP_1"/>
    <property type="match status" value="1"/>
</dbReference>
<evidence type="ECO:0000256" key="5">
    <source>
        <dbReference type="ARBA" id="ARBA00022825"/>
    </source>
</evidence>
<dbReference type="GO" id="GO:0009368">
    <property type="term" value="C:endopeptidase Clp complex"/>
    <property type="evidence" value="ECO:0007669"/>
    <property type="project" value="TreeGrafter"/>
</dbReference>
<accession>A0A9D1TY77</accession>
<dbReference type="EMBL" id="DXHL01000021">
    <property type="protein sequence ID" value="HIW10802.1"/>
    <property type="molecule type" value="Genomic_DNA"/>
</dbReference>
<dbReference type="Pfam" id="PF00574">
    <property type="entry name" value="CLP_protease"/>
    <property type="match status" value="1"/>
</dbReference>
<keyword evidence="3 7" id="KW-0645">Protease</keyword>
<protein>
    <recommendedName>
        <fullName evidence="6">ATP-dependent Clp protease proteolytic subunit</fullName>
    </recommendedName>
</protein>
<dbReference type="PANTHER" id="PTHR10381">
    <property type="entry name" value="ATP-DEPENDENT CLP PROTEASE PROTEOLYTIC SUBUNIT"/>
    <property type="match status" value="1"/>
</dbReference>
<evidence type="ECO:0000256" key="2">
    <source>
        <dbReference type="ARBA" id="ARBA00022490"/>
    </source>
</evidence>
<reference evidence="7" key="1">
    <citation type="journal article" date="2021" name="PeerJ">
        <title>Extensive microbial diversity within the chicken gut microbiome revealed by metagenomics and culture.</title>
        <authorList>
            <person name="Gilroy R."/>
            <person name="Ravi A."/>
            <person name="Getino M."/>
            <person name="Pursley I."/>
            <person name="Horton D.L."/>
            <person name="Alikhan N.F."/>
            <person name="Baker D."/>
            <person name="Gharbi K."/>
            <person name="Hall N."/>
            <person name="Watson M."/>
            <person name="Adriaenssens E.M."/>
            <person name="Foster-Nyarko E."/>
            <person name="Jarju S."/>
            <person name="Secka A."/>
            <person name="Antonio M."/>
            <person name="Oren A."/>
            <person name="Chaudhuri R.R."/>
            <person name="La Ragione R."/>
            <person name="Hildebrand F."/>
            <person name="Pallen M.J."/>
        </authorList>
    </citation>
    <scope>NUCLEOTIDE SEQUENCE</scope>
    <source>
        <strain evidence="7">ChiBcec15-1070</strain>
    </source>
</reference>
<dbReference type="Gene3D" id="3.90.226.10">
    <property type="entry name" value="2-enoyl-CoA Hydratase, Chain A, domain 1"/>
    <property type="match status" value="1"/>
</dbReference>
<evidence type="ECO:0000313" key="7">
    <source>
        <dbReference type="EMBL" id="HIW10802.1"/>
    </source>
</evidence>
<dbReference type="Proteomes" id="UP000823926">
    <property type="component" value="Unassembled WGS sequence"/>
</dbReference>
<dbReference type="PRINTS" id="PR00127">
    <property type="entry name" value="CLPPROTEASEP"/>
</dbReference>
<evidence type="ECO:0000313" key="8">
    <source>
        <dbReference type="Proteomes" id="UP000823926"/>
    </source>
</evidence>
<keyword evidence="2" id="KW-0963">Cytoplasm</keyword>
<dbReference type="PANTHER" id="PTHR10381:SF70">
    <property type="entry name" value="ATP-DEPENDENT CLP PROTEASE PROTEOLYTIC SUBUNIT"/>
    <property type="match status" value="1"/>
</dbReference>
<dbReference type="GO" id="GO:0004252">
    <property type="term" value="F:serine-type endopeptidase activity"/>
    <property type="evidence" value="ECO:0007669"/>
    <property type="project" value="InterPro"/>
</dbReference>
<evidence type="ECO:0000256" key="6">
    <source>
        <dbReference type="RuleBase" id="RU003567"/>
    </source>
</evidence>
<evidence type="ECO:0000256" key="1">
    <source>
        <dbReference type="ARBA" id="ARBA00007039"/>
    </source>
</evidence>
<comment type="caution">
    <text evidence="7">The sequence shown here is derived from an EMBL/GenBank/DDBJ whole genome shotgun (WGS) entry which is preliminary data.</text>
</comment>
<dbReference type="GO" id="GO:0006515">
    <property type="term" value="P:protein quality control for misfolded or incompletely synthesized proteins"/>
    <property type="evidence" value="ECO:0007669"/>
    <property type="project" value="TreeGrafter"/>
</dbReference>
<proteinExistence type="inferred from homology"/>
<dbReference type="InterPro" id="IPR029045">
    <property type="entry name" value="ClpP/crotonase-like_dom_sf"/>
</dbReference>
<comment type="similarity">
    <text evidence="1 6">Belongs to the peptidase S14 family.</text>
</comment>
<name>A0A9D1TY77_9BACT</name>
<gene>
    <name evidence="7" type="ORF">H9888_04790</name>
</gene>
<dbReference type="GO" id="GO:0051117">
    <property type="term" value="F:ATPase binding"/>
    <property type="evidence" value="ECO:0007669"/>
    <property type="project" value="TreeGrafter"/>
</dbReference>
<evidence type="ECO:0000256" key="4">
    <source>
        <dbReference type="ARBA" id="ARBA00022801"/>
    </source>
</evidence>
<keyword evidence="5" id="KW-0720">Serine protease</keyword>
<sequence>MNTKTENRKNRIIDIDGPIGRPDNLSQEAHKVLSYDNFKKELRKVLETRPDKITLNIRSNGGDIHEALLIFEELEQLKQQGIQITTCCYGYAASAATLVAQAASPGCRLIAPSAMYLIHNSTTALEGNALDARHTLQLLSQTDQKMAEIYAMHAKREPKHYADIMARNSGKGQWLSAQEALEEGLADAILPSRLATLRRKVTDTLRGLFLRNPPLPERAMAAPNIAGTSTRPPVPQSEETAIPLADPDFSPQPSCTKPVEDPAILPPGMFGLNPNTLSRNASAYAEDAARMRLDC</sequence>
<dbReference type="InterPro" id="IPR023562">
    <property type="entry name" value="ClpP/TepA"/>
</dbReference>